<sequence>MKVVLNAARGSFLHIFAPQAGTDGGEPKYNGTWIIEPGSANAKALAKAVETVAKEKWGEKAGATLAALRKGDKVCFREEPKANQSGDVYSGFEDMYWVSASDKVRPTVVDRDKSPLTAADGRPYSGSYMNVILDVWAQDNSYGKRVNASLKGVQFVKNGDAFSGGAPASADEFDVVEAPEDGTVDDLA</sequence>
<dbReference type="InterPro" id="IPR012340">
    <property type="entry name" value="NA-bd_OB-fold"/>
</dbReference>
<proteinExistence type="predicted"/>
<gene>
    <name evidence="1" type="ORF">UFOVP555_50</name>
</gene>
<name>A0A6J5MRZ8_9CAUD</name>
<evidence type="ECO:0008006" key="2">
    <source>
        <dbReference type="Google" id="ProtNLM"/>
    </source>
</evidence>
<dbReference type="InterPro" id="IPR022595">
    <property type="entry name" value="Enc34_ssDNA-bd"/>
</dbReference>
<dbReference type="EMBL" id="LR796526">
    <property type="protein sequence ID" value="CAB4149925.1"/>
    <property type="molecule type" value="Genomic_DNA"/>
</dbReference>
<evidence type="ECO:0000313" key="1">
    <source>
        <dbReference type="EMBL" id="CAB4149925.1"/>
    </source>
</evidence>
<protein>
    <recommendedName>
        <fullName evidence="2">DUF2815 family protein</fullName>
    </recommendedName>
</protein>
<dbReference type="Pfam" id="PF10991">
    <property type="entry name" value="Enc34_ssDNA-bd"/>
    <property type="match status" value="1"/>
</dbReference>
<dbReference type="Gene3D" id="2.40.50.140">
    <property type="entry name" value="Nucleic acid-binding proteins"/>
    <property type="match status" value="1"/>
</dbReference>
<reference evidence="1" key="1">
    <citation type="submission" date="2020-04" db="EMBL/GenBank/DDBJ databases">
        <authorList>
            <person name="Chiriac C."/>
            <person name="Salcher M."/>
            <person name="Ghai R."/>
            <person name="Kavagutti S V."/>
        </authorList>
    </citation>
    <scope>NUCLEOTIDE SEQUENCE</scope>
</reference>
<organism evidence="1">
    <name type="scientific">uncultured Caudovirales phage</name>
    <dbReference type="NCBI Taxonomy" id="2100421"/>
    <lineage>
        <taxon>Viruses</taxon>
        <taxon>Duplodnaviria</taxon>
        <taxon>Heunggongvirae</taxon>
        <taxon>Uroviricota</taxon>
        <taxon>Caudoviricetes</taxon>
        <taxon>Peduoviridae</taxon>
        <taxon>Maltschvirus</taxon>
        <taxon>Maltschvirus maltsch</taxon>
    </lineage>
</organism>
<accession>A0A6J5MRZ8</accession>
<dbReference type="SUPFAM" id="SSF50249">
    <property type="entry name" value="Nucleic acid-binding proteins"/>
    <property type="match status" value="1"/>
</dbReference>